<dbReference type="AlphaFoldDB" id="A0A9P4TST3"/>
<accession>A0A9P4TST3</accession>
<comment type="caution">
    <text evidence="1">The sequence shown here is derived from an EMBL/GenBank/DDBJ whole genome shotgun (WGS) entry which is preliminary data.</text>
</comment>
<dbReference type="Proteomes" id="UP000800235">
    <property type="component" value="Unassembled WGS sequence"/>
</dbReference>
<evidence type="ECO:0000313" key="2">
    <source>
        <dbReference type="Proteomes" id="UP000800235"/>
    </source>
</evidence>
<dbReference type="EMBL" id="MU007138">
    <property type="protein sequence ID" value="KAF2417526.1"/>
    <property type="molecule type" value="Genomic_DNA"/>
</dbReference>
<organism evidence="1 2">
    <name type="scientific">Tothia fuscella</name>
    <dbReference type="NCBI Taxonomy" id="1048955"/>
    <lineage>
        <taxon>Eukaryota</taxon>
        <taxon>Fungi</taxon>
        <taxon>Dikarya</taxon>
        <taxon>Ascomycota</taxon>
        <taxon>Pezizomycotina</taxon>
        <taxon>Dothideomycetes</taxon>
        <taxon>Pleosporomycetidae</taxon>
        <taxon>Venturiales</taxon>
        <taxon>Cylindrosympodiaceae</taxon>
        <taxon>Tothia</taxon>
    </lineage>
</organism>
<name>A0A9P4TST3_9PEZI</name>
<proteinExistence type="predicted"/>
<evidence type="ECO:0000313" key="1">
    <source>
        <dbReference type="EMBL" id="KAF2417526.1"/>
    </source>
</evidence>
<protein>
    <submittedName>
        <fullName evidence="1">Uncharacterized protein</fullName>
    </submittedName>
</protein>
<sequence length="169" mass="19021">MWQVDGMLSELIDAQQAFIKRKKLWRLVLEHTSKSNFKVRKISAPDDLEHFNLCALISPDHASTSVAILEAKEIALDFTSESKRAEFLVDFKTVVGERLKEIKQFNAGRDIARNLAHRPRRTSTFDSQQSSPSNLTIRAPLRASTHTANGSSEPLSLTSTRRSIMVVQS</sequence>
<keyword evidence="2" id="KW-1185">Reference proteome</keyword>
<reference evidence="1" key="1">
    <citation type="journal article" date="2020" name="Stud. Mycol.">
        <title>101 Dothideomycetes genomes: a test case for predicting lifestyles and emergence of pathogens.</title>
        <authorList>
            <person name="Haridas S."/>
            <person name="Albert R."/>
            <person name="Binder M."/>
            <person name="Bloem J."/>
            <person name="Labutti K."/>
            <person name="Salamov A."/>
            <person name="Andreopoulos B."/>
            <person name="Baker S."/>
            <person name="Barry K."/>
            <person name="Bills G."/>
            <person name="Bluhm B."/>
            <person name="Cannon C."/>
            <person name="Castanera R."/>
            <person name="Culley D."/>
            <person name="Daum C."/>
            <person name="Ezra D."/>
            <person name="Gonzalez J."/>
            <person name="Henrissat B."/>
            <person name="Kuo A."/>
            <person name="Liang C."/>
            <person name="Lipzen A."/>
            <person name="Lutzoni F."/>
            <person name="Magnuson J."/>
            <person name="Mondo S."/>
            <person name="Nolan M."/>
            <person name="Ohm R."/>
            <person name="Pangilinan J."/>
            <person name="Park H.-J."/>
            <person name="Ramirez L."/>
            <person name="Alfaro M."/>
            <person name="Sun H."/>
            <person name="Tritt A."/>
            <person name="Yoshinaga Y."/>
            <person name="Zwiers L.-H."/>
            <person name="Turgeon B."/>
            <person name="Goodwin S."/>
            <person name="Spatafora J."/>
            <person name="Crous P."/>
            <person name="Grigoriev I."/>
        </authorList>
    </citation>
    <scope>NUCLEOTIDE SEQUENCE</scope>
    <source>
        <strain evidence="1">CBS 130266</strain>
    </source>
</reference>
<gene>
    <name evidence="1" type="ORF">EJ08DRAFT_654501</name>
</gene>